<dbReference type="SUPFAM" id="SSF52172">
    <property type="entry name" value="CheY-like"/>
    <property type="match status" value="1"/>
</dbReference>
<dbReference type="RefSeq" id="WP_168055496.1">
    <property type="nucleotide sequence ID" value="NZ_JAAOZT010000006.1"/>
</dbReference>
<dbReference type="EMBL" id="JACHHQ010000002">
    <property type="protein sequence ID" value="MBB5199119.1"/>
    <property type="molecule type" value="Genomic_DNA"/>
</dbReference>
<proteinExistence type="predicted"/>
<dbReference type="AlphaFoldDB" id="A0A840RRK8"/>
<gene>
    <name evidence="1" type="ORF">HNR39_000946</name>
</gene>
<keyword evidence="2" id="KW-1185">Reference proteome</keyword>
<reference evidence="1 2" key="1">
    <citation type="submission" date="2020-08" db="EMBL/GenBank/DDBJ databases">
        <title>Genomic Encyclopedia of Type Strains, Phase IV (KMG-IV): sequencing the most valuable type-strain genomes for metagenomic binning, comparative biology and taxonomic classification.</title>
        <authorList>
            <person name="Goeker M."/>
        </authorList>
    </citation>
    <scope>NUCLEOTIDE SEQUENCE [LARGE SCALE GENOMIC DNA]</scope>
    <source>
        <strain evidence="1 2">DSM 23240</strain>
    </source>
</reference>
<evidence type="ECO:0000313" key="2">
    <source>
        <dbReference type="Proteomes" id="UP000571084"/>
    </source>
</evidence>
<comment type="caution">
    <text evidence="1">The sequence shown here is derived from an EMBL/GenBank/DDBJ whole genome shotgun (WGS) entry which is preliminary data.</text>
</comment>
<dbReference type="Proteomes" id="UP000571084">
    <property type="component" value="Unassembled WGS sequence"/>
</dbReference>
<accession>A0A840RRK8</accession>
<dbReference type="Gene3D" id="3.40.50.2300">
    <property type="match status" value="1"/>
</dbReference>
<name>A0A840RRK8_9BURK</name>
<organism evidence="1 2">
    <name type="scientific">Glaciimonas immobilis</name>
    <dbReference type="NCBI Taxonomy" id="728004"/>
    <lineage>
        <taxon>Bacteria</taxon>
        <taxon>Pseudomonadati</taxon>
        <taxon>Pseudomonadota</taxon>
        <taxon>Betaproteobacteria</taxon>
        <taxon>Burkholderiales</taxon>
        <taxon>Oxalobacteraceae</taxon>
        <taxon>Glaciimonas</taxon>
    </lineage>
</organism>
<protein>
    <submittedName>
        <fullName evidence="1">CheY-like chemotaxis protein</fullName>
    </submittedName>
</protein>
<evidence type="ECO:0000313" key="1">
    <source>
        <dbReference type="EMBL" id="MBB5199119.1"/>
    </source>
</evidence>
<sequence length="141" mass="15742">MVKIINTEASTTSPCTVVIGGRQPLAGCSLLNALADLMEVRFIIADDGRQELIHAAYDESHDIIIADLDMYGLDNFRTMNILRLDPIYHDVPMVVNSGLKEPVIKNRGGLTPNVAYIRKKNLSPVTPRNLIKNKSEKWIKQ</sequence>
<dbReference type="InterPro" id="IPR011006">
    <property type="entry name" value="CheY-like_superfamily"/>
</dbReference>